<keyword evidence="3" id="KW-0443">Lipid metabolism</keyword>
<dbReference type="OrthoDB" id="5205528at2759"/>
<evidence type="ECO:0000256" key="5">
    <source>
        <dbReference type="ARBA" id="ARBA00040549"/>
    </source>
</evidence>
<dbReference type="PANTHER" id="PTHR43856">
    <property type="entry name" value="CARDIOLIPIN HYDROLASE"/>
    <property type="match status" value="1"/>
</dbReference>
<protein>
    <recommendedName>
        <fullName evidence="5">Mitochondrial cardiolipin hydrolase</fullName>
    </recommendedName>
    <alternativeName>
        <fullName evidence="6">Mitochondrial phospholipase</fullName>
    </alternativeName>
</protein>
<dbReference type="InterPro" id="IPR051406">
    <property type="entry name" value="PLD_domain"/>
</dbReference>
<evidence type="ECO:0000256" key="2">
    <source>
        <dbReference type="ARBA" id="ARBA00022963"/>
    </source>
</evidence>
<dbReference type="GO" id="GO:0034587">
    <property type="term" value="P:piRNA processing"/>
    <property type="evidence" value="ECO:0007669"/>
    <property type="project" value="TreeGrafter"/>
</dbReference>
<dbReference type="HOGENOM" id="CLU_080814_0_1_1"/>
<evidence type="ECO:0000259" key="8">
    <source>
        <dbReference type="Pfam" id="PF13091"/>
    </source>
</evidence>
<name>B3MZ14_DROAN</name>
<accession>B3MZ14</accession>
<dbReference type="Proteomes" id="UP000007801">
    <property type="component" value="Unassembled WGS sequence"/>
</dbReference>
<dbReference type="SMR" id="B3MZ14"/>
<keyword evidence="7" id="KW-0812">Transmembrane</keyword>
<keyword evidence="7" id="KW-1133">Transmembrane helix</keyword>
<evidence type="ECO:0000256" key="6">
    <source>
        <dbReference type="ARBA" id="ARBA00043167"/>
    </source>
</evidence>
<comment type="similarity">
    <text evidence="4">Belongs to the phospholipase D family. MitoPLD/Zucchini subfamily.</text>
</comment>
<evidence type="ECO:0000313" key="9">
    <source>
        <dbReference type="EMBL" id="EDV32858.2"/>
    </source>
</evidence>
<dbReference type="STRING" id="7217.B3MZ14"/>
<dbReference type="SUPFAM" id="SSF56024">
    <property type="entry name" value="Phospholipase D/nuclease"/>
    <property type="match status" value="1"/>
</dbReference>
<dbReference type="GO" id="GO:0005739">
    <property type="term" value="C:mitochondrion"/>
    <property type="evidence" value="ECO:0007669"/>
    <property type="project" value="TreeGrafter"/>
</dbReference>
<feature type="domain" description="Phospholipase D-like" evidence="8">
    <location>
        <begin position="107"/>
        <end position="252"/>
    </location>
</feature>
<dbReference type="InParanoid" id="B3MZ14"/>
<evidence type="ECO:0000256" key="3">
    <source>
        <dbReference type="ARBA" id="ARBA00023098"/>
    </source>
</evidence>
<sequence>MSYNLPLLGWETTMVYRACFDWMRQHKAWTVFGAGTALVLGSEVVWWLWKQLRYLMRPKPPRFDVAFFNELGEECSVEHYHFIRLKVPKDKRDCGNPHCSERNVQKLVNQIDTAVYSVDAAIFSFSSVVMTEAFVRALSRNVRVRIITDHQSAGNSVFQKLRRLGVIVRGPKHMGARNALMHHKFFVVDTESRVLDIQKSRGLRYHRPIVTRFATGSVNWTMQGFGGNWENCIISHDASLAEVLQEEFNRLWKVSVNTAPPKRKKEEYEELW</sequence>
<keyword evidence="1" id="KW-0378">Hydrolase</keyword>
<evidence type="ECO:0000256" key="1">
    <source>
        <dbReference type="ARBA" id="ARBA00022801"/>
    </source>
</evidence>
<keyword evidence="2" id="KW-0442">Lipid degradation</keyword>
<dbReference type="eggNOG" id="ENOG502RXG9">
    <property type="taxonomic scope" value="Eukaryota"/>
</dbReference>
<evidence type="ECO:0000256" key="4">
    <source>
        <dbReference type="ARBA" id="ARBA00038012"/>
    </source>
</evidence>
<dbReference type="AlphaFoldDB" id="B3MZ14"/>
<feature type="transmembrane region" description="Helical" evidence="7">
    <location>
        <begin position="28"/>
        <end position="49"/>
    </location>
</feature>
<dbReference type="PANTHER" id="PTHR43856:SF1">
    <property type="entry name" value="MITOCHONDRIAL CARDIOLIPIN HYDROLASE"/>
    <property type="match status" value="1"/>
</dbReference>
<reference evidence="9 10" key="1">
    <citation type="journal article" date="2007" name="Nature">
        <title>Evolution of genes and genomes on the Drosophila phylogeny.</title>
        <authorList>
            <consortium name="Drosophila 12 Genomes Consortium"/>
            <person name="Clark A.G."/>
            <person name="Eisen M.B."/>
            <person name="Smith D.R."/>
            <person name="Bergman C.M."/>
            <person name="Oliver B."/>
            <person name="Markow T.A."/>
            <person name="Kaufman T.C."/>
            <person name="Kellis M."/>
            <person name="Gelbart W."/>
            <person name="Iyer V.N."/>
            <person name="Pollard D.A."/>
            <person name="Sackton T.B."/>
            <person name="Larracuente A.M."/>
            <person name="Singh N.D."/>
            <person name="Abad J.P."/>
            <person name="Abt D.N."/>
            <person name="Adryan B."/>
            <person name="Aguade M."/>
            <person name="Akashi H."/>
            <person name="Anderson W.W."/>
            <person name="Aquadro C.F."/>
            <person name="Ardell D.H."/>
            <person name="Arguello R."/>
            <person name="Artieri C.G."/>
            <person name="Barbash D.A."/>
            <person name="Barker D."/>
            <person name="Barsanti P."/>
            <person name="Batterham P."/>
            <person name="Batzoglou S."/>
            <person name="Begun D."/>
            <person name="Bhutkar A."/>
            <person name="Blanco E."/>
            <person name="Bosak S.A."/>
            <person name="Bradley R.K."/>
            <person name="Brand A.D."/>
            <person name="Brent M.R."/>
            <person name="Brooks A.N."/>
            <person name="Brown R.H."/>
            <person name="Butlin R.K."/>
            <person name="Caggese C."/>
            <person name="Calvi B.R."/>
            <person name="Bernardo de Carvalho A."/>
            <person name="Caspi A."/>
            <person name="Castrezana S."/>
            <person name="Celniker S.E."/>
            <person name="Chang J.L."/>
            <person name="Chapple C."/>
            <person name="Chatterji S."/>
            <person name="Chinwalla A."/>
            <person name="Civetta A."/>
            <person name="Clifton S.W."/>
            <person name="Comeron J.M."/>
            <person name="Costello J.C."/>
            <person name="Coyne J.A."/>
            <person name="Daub J."/>
            <person name="David R.G."/>
            <person name="Delcher A.L."/>
            <person name="Delehaunty K."/>
            <person name="Do C.B."/>
            <person name="Ebling H."/>
            <person name="Edwards K."/>
            <person name="Eickbush T."/>
            <person name="Evans J.D."/>
            <person name="Filipski A."/>
            <person name="Findeiss S."/>
            <person name="Freyhult E."/>
            <person name="Fulton L."/>
            <person name="Fulton R."/>
            <person name="Garcia A.C."/>
            <person name="Gardiner A."/>
            <person name="Garfield D.A."/>
            <person name="Garvin B.E."/>
            <person name="Gibson G."/>
            <person name="Gilbert D."/>
            <person name="Gnerre S."/>
            <person name="Godfrey J."/>
            <person name="Good R."/>
            <person name="Gotea V."/>
            <person name="Gravely B."/>
            <person name="Greenberg A.J."/>
            <person name="Griffiths-Jones S."/>
            <person name="Gross S."/>
            <person name="Guigo R."/>
            <person name="Gustafson E.A."/>
            <person name="Haerty W."/>
            <person name="Hahn M.W."/>
            <person name="Halligan D.L."/>
            <person name="Halpern A.L."/>
            <person name="Halter G.M."/>
            <person name="Han M.V."/>
            <person name="Heger A."/>
            <person name="Hillier L."/>
            <person name="Hinrichs A.S."/>
            <person name="Holmes I."/>
            <person name="Hoskins R.A."/>
            <person name="Hubisz M.J."/>
            <person name="Hultmark D."/>
            <person name="Huntley M.A."/>
            <person name="Jaffe D.B."/>
            <person name="Jagadeeshan S."/>
            <person name="Jeck W.R."/>
            <person name="Johnson J."/>
            <person name="Jones C.D."/>
            <person name="Jordan W.C."/>
            <person name="Karpen G.H."/>
            <person name="Kataoka E."/>
            <person name="Keightley P.D."/>
            <person name="Kheradpour P."/>
            <person name="Kirkness E.F."/>
            <person name="Koerich L.B."/>
            <person name="Kristiansen K."/>
            <person name="Kudrna D."/>
            <person name="Kulathinal R.J."/>
            <person name="Kumar S."/>
            <person name="Kwok R."/>
            <person name="Lander E."/>
            <person name="Langley C.H."/>
            <person name="Lapoint R."/>
            <person name="Lazzaro B.P."/>
            <person name="Lee S.J."/>
            <person name="Levesque L."/>
            <person name="Li R."/>
            <person name="Lin C.F."/>
            <person name="Lin M.F."/>
            <person name="Lindblad-Toh K."/>
            <person name="Llopart A."/>
            <person name="Long M."/>
            <person name="Low L."/>
            <person name="Lozovsky E."/>
            <person name="Lu J."/>
            <person name="Luo M."/>
            <person name="Machado C.A."/>
            <person name="Makalowski W."/>
            <person name="Marzo M."/>
            <person name="Matsuda M."/>
            <person name="Matzkin L."/>
            <person name="McAllister B."/>
            <person name="McBride C.S."/>
            <person name="McKernan B."/>
            <person name="McKernan K."/>
            <person name="Mendez-Lago M."/>
            <person name="Minx P."/>
            <person name="Mollenhauer M.U."/>
            <person name="Montooth K."/>
            <person name="Mount S.M."/>
            <person name="Mu X."/>
            <person name="Myers E."/>
            <person name="Negre B."/>
            <person name="Newfeld S."/>
            <person name="Nielsen R."/>
            <person name="Noor M.A."/>
            <person name="O'Grady P."/>
            <person name="Pachter L."/>
            <person name="Papaceit M."/>
            <person name="Parisi M.J."/>
            <person name="Parisi M."/>
            <person name="Parts L."/>
            <person name="Pedersen J.S."/>
            <person name="Pesole G."/>
            <person name="Phillippy A.M."/>
            <person name="Ponting C.P."/>
            <person name="Pop M."/>
            <person name="Porcelli D."/>
            <person name="Powell J.R."/>
            <person name="Prohaska S."/>
            <person name="Pruitt K."/>
            <person name="Puig M."/>
            <person name="Quesneville H."/>
            <person name="Ram K.R."/>
            <person name="Rand D."/>
            <person name="Rasmussen M.D."/>
            <person name="Reed L.K."/>
            <person name="Reenan R."/>
            <person name="Reily A."/>
            <person name="Remington K.A."/>
            <person name="Rieger T.T."/>
            <person name="Ritchie M.G."/>
            <person name="Robin C."/>
            <person name="Rogers Y.H."/>
            <person name="Rohde C."/>
            <person name="Rozas J."/>
            <person name="Rubenfield M.J."/>
            <person name="Ruiz A."/>
            <person name="Russo S."/>
            <person name="Salzberg S.L."/>
            <person name="Sanchez-Gracia A."/>
            <person name="Saranga D.J."/>
            <person name="Sato H."/>
            <person name="Schaeffer S.W."/>
            <person name="Schatz M.C."/>
            <person name="Schlenke T."/>
            <person name="Schwartz R."/>
            <person name="Segarra C."/>
            <person name="Singh R.S."/>
            <person name="Sirot L."/>
            <person name="Sirota M."/>
            <person name="Sisneros N.B."/>
            <person name="Smith C.D."/>
            <person name="Smith T.F."/>
            <person name="Spieth J."/>
            <person name="Stage D.E."/>
            <person name="Stark A."/>
            <person name="Stephan W."/>
            <person name="Strausberg R.L."/>
            <person name="Strempel S."/>
            <person name="Sturgill D."/>
            <person name="Sutton G."/>
            <person name="Sutton G.G."/>
            <person name="Tao W."/>
            <person name="Teichmann S."/>
            <person name="Tobari Y.N."/>
            <person name="Tomimura Y."/>
            <person name="Tsolas J.M."/>
            <person name="Valente V.L."/>
            <person name="Venter E."/>
            <person name="Venter J.C."/>
            <person name="Vicario S."/>
            <person name="Vieira F.G."/>
            <person name="Vilella A.J."/>
            <person name="Villasante A."/>
            <person name="Walenz B."/>
            <person name="Wang J."/>
            <person name="Wasserman M."/>
            <person name="Watts T."/>
            <person name="Wilson D."/>
            <person name="Wilson R.K."/>
            <person name="Wing R.A."/>
            <person name="Wolfner M.F."/>
            <person name="Wong A."/>
            <person name="Wong G.K."/>
            <person name="Wu C.I."/>
            <person name="Wu G."/>
            <person name="Yamamoto D."/>
            <person name="Yang H.P."/>
            <person name="Yang S.P."/>
            <person name="Yorke J.A."/>
            <person name="Yoshida K."/>
            <person name="Zdobnov E."/>
            <person name="Zhang P."/>
            <person name="Zhang Y."/>
            <person name="Zimin A.V."/>
            <person name="Baldwin J."/>
            <person name="Abdouelleil A."/>
            <person name="Abdulkadir J."/>
            <person name="Abebe A."/>
            <person name="Abera B."/>
            <person name="Abreu J."/>
            <person name="Acer S.C."/>
            <person name="Aftuck L."/>
            <person name="Alexander A."/>
            <person name="An P."/>
            <person name="Anderson E."/>
            <person name="Anderson S."/>
            <person name="Arachi H."/>
            <person name="Azer M."/>
            <person name="Bachantsang P."/>
            <person name="Barry A."/>
            <person name="Bayul T."/>
            <person name="Berlin A."/>
            <person name="Bessette D."/>
            <person name="Bloom T."/>
            <person name="Blye J."/>
            <person name="Boguslavskiy L."/>
            <person name="Bonnet C."/>
            <person name="Boukhgalter B."/>
            <person name="Bourzgui I."/>
            <person name="Brown A."/>
            <person name="Cahill P."/>
            <person name="Channer S."/>
            <person name="Cheshatsang Y."/>
            <person name="Chuda L."/>
            <person name="Citroen M."/>
            <person name="Collymore A."/>
            <person name="Cooke P."/>
            <person name="Costello M."/>
            <person name="D'Aco K."/>
            <person name="Daza R."/>
            <person name="De Haan G."/>
            <person name="DeGray S."/>
            <person name="DeMaso C."/>
            <person name="Dhargay N."/>
            <person name="Dooley K."/>
            <person name="Dooley E."/>
            <person name="Doricent M."/>
            <person name="Dorje P."/>
            <person name="Dorjee K."/>
            <person name="Dupes A."/>
            <person name="Elong R."/>
            <person name="Falk J."/>
            <person name="Farina A."/>
            <person name="Faro S."/>
            <person name="Ferguson D."/>
            <person name="Fisher S."/>
            <person name="Foley C.D."/>
            <person name="Franke A."/>
            <person name="Friedrich D."/>
            <person name="Gadbois L."/>
            <person name="Gearin G."/>
            <person name="Gearin C.R."/>
            <person name="Giannoukos G."/>
            <person name="Goode T."/>
            <person name="Graham J."/>
            <person name="Grandbois E."/>
            <person name="Grewal S."/>
            <person name="Gyaltsen K."/>
            <person name="Hafez N."/>
            <person name="Hagos B."/>
            <person name="Hall J."/>
            <person name="Henson C."/>
            <person name="Hollinger A."/>
            <person name="Honan T."/>
            <person name="Huard M.D."/>
            <person name="Hughes L."/>
            <person name="Hurhula B."/>
            <person name="Husby M.E."/>
            <person name="Kamat A."/>
            <person name="Kanga B."/>
            <person name="Kashin S."/>
            <person name="Khazanovich D."/>
            <person name="Kisner P."/>
            <person name="Lance K."/>
            <person name="Lara M."/>
            <person name="Lee W."/>
            <person name="Lennon N."/>
            <person name="Letendre F."/>
            <person name="LeVine R."/>
            <person name="Lipovsky A."/>
            <person name="Liu X."/>
            <person name="Liu J."/>
            <person name="Liu S."/>
            <person name="Lokyitsang T."/>
            <person name="Lokyitsang Y."/>
            <person name="Lubonja R."/>
            <person name="Lui A."/>
            <person name="MacDonald P."/>
            <person name="Magnisalis V."/>
            <person name="Maru K."/>
            <person name="Matthews C."/>
            <person name="McCusker W."/>
            <person name="McDonough S."/>
            <person name="Mehta T."/>
            <person name="Meldrim J."/>
            <person name="Meneus L."/>
            <person name="Mihai O."/>
            <person name="Mihalev A."/>
            <person name="Mihova T."/>
            <person name="Mittelman R."/>
            <person name="Mlenga V."/>
            <person name="Montmayeur A."/>
            <person name="Mulrain L."/>
            <person name="Navidi A."/>
            <person name="Naylor J."/>
            <person name="Negash T."/>
            <person name="Nguyen T."/>
            <person name="Nguyen N."/>
            <person name="Nicol R."/>
            <person name="Norbu C."/>
            <person name="Norbu N."/>
            <person name="Novod N."/>
            <person name="O'Neill B."/>
            <person name="Osman S."/>
            <person name="Markiewicz E."/>
            <person name="Oyono O.L."/>
            <person name="Patti C."/>
            <person name="Phunkhang P."/>
            <person name="Pierre F."/>
            <person name="Priest M."/>
            <person name="Raghuraman S."/>
            <person name="Rege F."/>
            <person name="Reyes R."/>
            <person name="Rise C."/>
            <person name="Rogov P."/>
            <person name="Ross K."/>
            <person name="Ryan E."/>
            <person name="Settipalli S."/>
            <person name="Shea T."/>
            <person name="Sherpa N."/>
            <person name="Shi L."/>
            <person name="Shih D."/>
            <person name="Sparrow T."/>
            <person name="Spaulding J."/>
            <person name="Stalker J."/>
            <person name="Stange-Thomann N."/>
            <person name="Stavropoulos S."/>
            <person name="Stone C."/>
            <person name="Strader C."/>
            <person name="Tesfaye S."/>
            <person name="Thomson T."/>
            <person name="Thoulutsang Y."/>
            <person name="Thoulutsang D."/>
            <person name="Topham K."/>
            <person name="Topping I."/>
            <person name="Tsamla T."/>
            <person name="Vassiliev H."/>
            <person name="Vo A."/>
            <person name="Wangchuk T."/>
            <person name="Wangdi T."/>
            <person name="Weiand M."/>
            <person name="Wilkinson J."/>
            <person name="Wilson A."/>
            <person name="Yadav S."/>
            <person name="Young G."/>
            <person name="Yu Q."/>
            <person name="Zembek L."/>
            <person name="Zhong D."/>
            <person name="Zimmer A."/>
            <person name="Zwirko Z."/>
            <person name="Jaffe D.B."/>
            <person name="Alvarez P."/>
            <person name="Brockman W."/>
            <person name="Butler J."/>
            <person name="Chin C."/>
            <person name="Gnerre S."/>
            <person name="Grabherr M."/>
            <person name="Kleber M."/>
            <person name="Mauceli E."/>
            <person name="MacCallum I."/>
        </authorList>
    </citation>
    <scope>NUCLEOTIDE SEQUENCE [LARGE SCALE GENOMIC DNA]</scope>
    <source>
        <strain evidence="10">Tucson 14024-0371.13</strain>
    </source>
</reference>
<keyword evidence="7" id="KW-0472">Membrane</keyword>
<dbReference type="GO" id="GO:0016042">
    <property type="term" value="P:lipid catabolic process"/>
    <property type="evidence" value="ECO:0007669"/>
    <property type="project" value="UniProtKB-KW"/>
</dbReference>
<organism evidence="9 10">
    <name type="scientific">Drosophila ananassae</name>
    <name type="common">Fruit fly</name>
    <dbReference type="NCBI Taxonomy" id="7217"/>
    <lineage>
        <taxon>Eukaryota</taxon>
        <taxon>Metazoa</taxon>
        <taxon>Ecdysozoa</taxon>
        <taxon>Arthropoda</taxon>
        <taxon>Hexapoda</taxon>
        <taxon>Insecta</taxon>
        <taxon>Pterygota</taxon>
        <taxon>Neoptera</taxon>
        <taxon>Endopterygota</taxon>
        <taxon>Diptera</taxon>
        <taxon>Brachycera</taxon>
        <taxon>Muscomorpha</taxon>
        <taxon>Ephydroidea</taxon>
        <taxon>Drosophilidae</taxon>
        <taxon>Drosophila</taxon>
        <taxon>Sophophora</taxon>
    </lineage>
</organism>
<dbReference type="GO" id="GO:0016891">
    <property type="term" value="F:RNA endonuclease activity producing 5'-phosphomonoesters, hydrolytic mechanism"/>
    <property type="evidence" value="ECO:0007669"/>
    <property type="project" value="TreeGrafter"/>
</dbReference>
<evidence type="ECO:0000313" key="10">
    <source>
        <dbReference type="Proteomes" id="UP000007801"/>
    </source>
</evidence>
<dbReference type="KEGG" id="dan:6502745"/>
<dbReference type="Pfam" id="PF13091">
    <property type="entry name" value="PLDc_2"/>
    <property type="match status" value="1"/>
</dbReference>
<keyword evidence="10" id="KW-1185">Reference proteome</keyword>
<dbReference type="InterPro" id="IPR025202">
    <property type="entry name" value="PLD-like_dom"/>
</dbReference>
<gene>
    <name evidence="9" type="primary">Dana\GF20014</name>
    <name evidence="9" type="synonym">dana_GLEANR_22419</name>
    <name evidence="9" type="ORF">GF20014</name>
</gene>
<dbReference type="EMBL" id="CH902632">
    <property type="protein sequence ID" value="EDV32858.2"/>
    <property type="molecule type" value="Genomic_DNA"/>
</dbReference>
<proteinExistence type="inferred from homology"/>
<dbReference type="GeneID" id="6502745"/>
<dbReference type="Gene3D" id="3.30.870.10">
    <property type="entry name" value="Endonuclease Chain A"/>
    <property type="match status" value="1"/>
</dbReference>
<evidence type="ECO:0000256" key="7">
    <source>
        <dbReference type="SAM" id="Phobius"/>
    </source>
</evidence>